<evidence type="ECO:0000256" key="2">
    <source>
        <dbReference type="ARBA" id="ARBA00023002"/>
    </source>
</evidence>
<dbReference type="Gramene" id="TraesCS6A03G0656000.1">
    <property type="protein sequence ID" value="TraesCS6A03G0656000.1.CDS"/>
    <property type="gene ID" value="TraesCS6A03G0656000"/>
</dbReference>
<sequence>MGSLHENPQHGFGGLLSGLQEAYESGRTKDLAWRRAQLKGLLRLLAEEEEDIFDALHDDLGKHRAESYRDEAQAPLVSFPATALVVPEPLGVVLVFSCWNLPLGLALEPISGALAAGNVVVVKPSELAPSTAAFLAANIARYLDPKAVKVILGGPEVGEQLMEHRWDKVLFTGSANVGRLILTKAAKHLTPVALELGSKCPCIVDQLDSKRDRQRERNGKYVPAKHVLPFDYILVEEKFAPILIELLKSTVKRFTTTPECMARILNAKHFRRLSNFLDDDRVACSVVHGGSVNEKTLTIEPTILLNPPLDSDIMTEEIFGPLLPIITVKIEDTIKFVTSMPKPLAIYAFTKNEKLKHRIIDETSSGSITFNDAIVQYAVEGLPFGGVGQSGFGQYHGKYSFELFSNKKAVFKRSFLIEFMFRYPPWDDSKIRMLRHVFNTNYILLLLGLLGLRR</sequence>
<dbReference type="Pfam" id="PF00171">
    <property type="entry name" value="Aldedh"/>
    <property type="match status" value="1"/>
</dbReference>
<comment type="similarity">
    <text evidence="1 3">Belongs to the aldehyde dehydrogenase family.</text>
</comment>
<dbReference type="PIRSF" id="PIRSF036492">
    <property type="entry name" value="ALDH"/>
    <property type="match status" value="1"/>
</dbReference>
<name>A0A3B6NRG9_WHEAT</name>
<proteinExistence type="inferred from homology"/>
<dbReference type="EnsemblPlants" id="TraesCS6A02G240000.1">
    <property type="protein sequence ID" value="TraesCS6A02G240000.1"/>
    <property type="gene ID" value="TraesCS6A02G240000"/>
</dbReference>
<dbReference type="InterPro" id="IPR015590">
    <property type="entry name" value="Aldehyde_DH_dom"/>
</dbReference>
<reference evidence="5" key="1">
    <citation type="submission" date="2018-08" db="EMBL/GenBank/DDBJ databases">
        <authorList>
            <person name="Rossello M."/>
        </authorList>
    </citation>
    <scope>NUCLEOTIDE SEQUENCE [LARGE SCALE GENOMIC DNA]</scope>
    <source>
        <strain evidence="5">cv. Chinese Spring</strain>
    </source>
</reference>
<dbReference type="STRING" id="4565.A0A3B6NRG9"/>
<evidence type="ECO:0000256" key="1">
    <source>
        <dbReference type="ARBA" id="ARBA00009986"/>
    </source>
</evidence>
<dbReference type="OrthoDB" id="440325at2759"/>
<dbReference type="SUPFAM" id="SSF53720">
    <property type="entry name" value="ALDH-like"/>
    <property type="match status" value="1"/>
</dbReference>
<dbReference type="Gramene" id="TraesCS6A02G240000.1">
    <property type="protein sequence ID" value="TraesCS6A02G240000.1"/>
    <property type="gene ID" value="TraesCS6A02G240000"/>
</dbReference>
<organism evidence="5">
    <name type="scientific">Triticum aestivum</name>
    <name type="common">Wheat</name>
    <dbReference type="NCBI Taxonomy" id="4565"/>
    <lineage>
        <taxon>Eukaryota</taxon>
        <taxon>Viridiplantae</taxon>
        <taxon>Streptophyta</taxon>
        <taxon>Embryophyta</taxon>
        <taxon>Tracheophyta</taxon>
        <taxon>Spermatophyta</taxon>
        <taxon>Magnoliopsida</taxon>
        <taxon>Liliopsida</taxon>
        <taxon>Poales</taxon>
        <taxon>Poaceae</taxon>
        <taxon>BOP clade</taxon>
        <taxon>Pooideae</taxon>
        <taxon>Triticodae</taxon>
        <taxon>Triticeae</taxon>
        <taxon>Triticinae</taxon>
        <taxon>Triticum</taxon>
    </lineage>
</organism>
<dbReference type="InterPro" id="IPR012394">
    <property type="entry name" value="Aldehyde_DH_NAD(P)"/>
</dbReference>
<dbReference type="GO" id="GO:0006081">
    <property type="term" value="P:aldehyde metabolic process"/>
    <property type="evidence" value="ECO:0000318"/>
    <property type="project" value="GO_Central"/>
</dbReference>
<dbReference type="PANTHER" id="PTHR43570">
    <property type="entry name" value="ALDEHYDE DEHYDROGENASE"/>
    <property type="match status" value="1"/>
</dbReference>
<accession>A0A3B6NRG9</accession>
<dbReference type="InterPro" id="IPR016163">
    <property type="entry name" value="Ald_DH_C"/>
</dbReference>
<keyword evidence="6" id="KW-1185">Reference proteome</keyword>
<dbReference type="Proteomes" id="UP000019116">
    <property type="component" value="Chromosome 6A"/>
</dbReference>
<evidence type="ECO:0000259" key="4">
    <source>
        <dbReference type="Pfam" id="PF00171"/>
    </source>
</evidence>
<dbReference type="InterPro" id="IPR016161">
    <property type="entry name" value="Ald_DH/histidinol_DH"/>
</dbReference>
<evidence type="ECO:0000256" key="3">
    <source>
        <dbReference type="PIRNR" id="PIRNR036492"/>
    </source>
</evidence>
<dbReference type="GO" id="GO:0005737">
    <property type="term" value="C:cytoplasm"/>
    <property type="evidence" value="ECO:0000318"/>
    <property type="project" value="GO_Central"/>
</dbReference>
<evidence type="ECO:0000313" key="6">
    <source>
        <dbReference type="Proteomes" id="UP000019116"/>
    </source>
</evidence>
<dbReference type="InterPro" id="IPR016162">
    <property type="entry name" value="Ald_DH_N"/>
</dbReference>
<keyword evidence="2 3" id="KW-0560">Oxidoreductase</keyword>
<dbReference type="AlphaFoldDB" id="A0A3B6NRG9"/>
<dbReference type="Gene3D" id="3.40.605.10">
    <property type="entry name" value="Aldehyde Dehydrogenase, Chain A, domain 1"/>
    <property type="match status" value="1"/>
</dbReference>
<dbReference type="PANTHER" id="PTHR43570:SF26">
    <property type="entry name" value="ALDEHYDE DEHYDROGENASE"/>
    <property type="match status" value="1"/>
</dbReference>
<dbReference type="SMR" id="A0A3B6NRG9"/>
<evidence type="ECO:0000313" key="5">
    <source>
        <dbReference type="EnsemblPlants" id="TraesCS6A02G240000.1"/>
    </source>
</evidence>
<feature type="domain" description="Aldehyde dehydrogenase" evidence="4">
    <location>
        <begin position="79"/>
        <end position="410"/>
    </location>
</feature>
<dbReference type="Gene3D" id="3.40.309.10">
    <property type="entry name" value="Aldehyde Dehydrogenase, Chain A, domain 2"/>
    <property type="match status" value="1"/>
</dbReference>
<protein>
    <recommendedName>
        <fullName evidence="3">Aldehyde dehydrogenase</fullName>
    </recommendedName>
</protein>
<reference evidence="5" key="2">
    <citation type="submission" date="2018-10" db="UniProtKB">
        <authorList>
            <consortium name="EnsemblPlants"/>
        </authorList>
    </citation>
    <scope>IDENTIFICATION</scope>
</reference>
<dbReference type="GO" id="GO:0004029">
    <property type="term" value="F:aldehyde dehydrogenase (NAD+) activity"/>
    <property type="evidence" value="ECO:0000318"/>
    <property type="project" value="GO_Central"/>
</dbReference>